<evidence type="ECO:0000259" key="1">
    <source>
        <dbReference type="Pfam" id="PF03732"/>
    </source>
</evidence>
<dbReference type="InterPro" id="IPR005162">
    <property type="entry name" value="Retrotrans_gag_dom"/>
</dbReference>
<protein>
    <recommendedName>
        <fullName evidence="1">Retrotransposon gag domain-containing protein</fullName>
    </recommendedName>
</protein>
<sequence>MDSRLREFVRMNPPMFLGSKVEEDPQDFLDEVYKVVNAMGVTSIEKVELVAYQLKDVAQVWFTQWKSNRPVEAGPIDWEVFKQAFLGRFFPRERREARVEEFINLRQGNMNVQEYSLNMI</sequence>
<dbReference type="AlphaFoldDB" id="A0AAV9M0K3"/>
<keyword evidence="3" id="KW-1185">Reference proteome</keyword>
<dbReference type="EMBL" id="JAWPEI010000003">
    <property type="protein sequence ID" value="KAK4731588.1"/>
    <property type="molecule type" value="Genomic_DNA"/>
</dbReference>
<dbReference type="PANTHER" id="PTHR33223">
    <property type="entry name" value="CCHC-TYPE DOMAIN-CONTAINING PROTEIN"/>
    <property type="match status" value="1"/>
</dbReference>
<organism evidence="2 3">
    <name type="scientific">Solanum pinnatisectum</name>
    <name type="common">tansyleaf nightshade</name>
    <dbReference type="NCBI Taxonomy" id="50273"/>
    <lineage>
        <taxon>Eukaryota</taxon>
        <taxon>Viridiplantae</taxon>
        <taxon>Streptophyta</taxon>
        <taxon>Embryophyta</taxon>
        <taxon>Tracheophyta</taxon>
        <taxon>Spermatophyta</taxon>
        <taxon>Magnoliopsida</taxon>
        <taxon>eudicotyledons</taxon>
        <taxon>Gunneridae</taxon>
        <taxon>Pentapetalae</taxon>
        <taxon>asterids</taxon>
        <taxon>lamiids</taxon>
        <taxon>Solanales</taxon>
        <taxon>Solanaceae</taxon>
        <taxon>Solanoideae</taxon>
        <taxon>Solaneae</taxon>
        <taxon>Solanum</taxon>
    </lineage>
</organism>
<dbReference type="Pfam" id="PF03732">
    <property type="entry name" value="Retrotrans_gag"/>
    <property type="match status" value="1"/>
</dbReference>
<comment type="caution">
    <text evidence="2">The sequence shown here is derived from an EMBL/GenBank/DDBJ whole genome shotgun (WGS) entry which is preliminary data.</text>
</comment>
<accession>A0AAV9M0K3</accession>
<evidence type="ECO:0000313" key="3">
    <source>
        <dbReference type="Proteomes" id="UP001311915"/>
    </source>
</evidence>
<reference evidence="2 3" key="1">
    <citation type="submission" date="2023-10" db="EMBL/GenBank/DDBJ databases">
        <title>Genome-Wide Identification Analysis in wild type Solanum Pinnatisectum Reveals Some Genes Defensing Phytophthora Infestans.</title>
        <authorList>
            <person name="Sun C."/>
        </authorList>
    </citation>
    <scope>NUCLEOTIDE SEQUENCE [LARGE SCALE GENOMIC DNA]</scope>
    <source>
        <strain evidence="2">LQN</strain>
        <tissue evidence="2">Leaf</tissue>
    </source>
</reference>
<dbReference type="Proteomes" id="UP001311915">
    <property type="component" value="Unassembled WGS sequence"/>
</dbReference>
<name>A0AAV9M0K3_9SOLN</name>
<proteinExistence type="predicted"/>
<evidence type="ECO:0000313" key="2">
    <source>
        <dbReference type="EMBL" id="KAK4731588.1"/>
    </source>
</evidence>
<dbReference type="PANTHER" id="PTHR33223:SF11">
    <property type="entry name" value="ELEMENT PROTEIN, PUTATIVE-RELATED"/>
    <property type="match status" value="1"/>
</dbReference>
<feature type="domain" description="Retrotransposon gag" evidence="1">
    <location>
        <begin position="49"/>
        <end position="116"/>
    </location>
</feature>
<gene>
    <name evidence="2" type="ORF">R3W88_024576</name>
</gene>